<keyword evidence="3" id="KW-0456">Lyase</keyword>
<evidence type="ECO:0000313" key="5">
    <source>
        <dbReference type="EMBL" id="MBJ3776637.1"/>
    </source>
</evidence>
<evidence type="ECO:0000313" key="6">
    <source>
        <dbReference type="Proteomes" id="UP000609531"/>
    </source>
</evidence>
<dbReference type="GO" id="GO:0003941">
    <property type="term" value="F:L-serine ammonia-lyase activity"/>
    <property type="evidence" value="ECO:0007669"/>
    <property type="project" value="TreeGrafter"/>
</dbReference>
<dbReference type="Proteomes" id="UP000609531">
    <property type="component" value="Unassembled WGS sequence"/>
</dbReference>
<name>A0A934MDQ7_9HYPH</name>
<dbReference type="GO" id="GO:0006565">
    <property type="term" value="P:L-serine catabolic process"/>
    <property type="evidence" value="ECO:0007669"/>
    <property type="project" value="TreeGrafter"/>
</dbReference>
<feature type="domain" description="Tryptophan synthase beta chain-like PALP" evidence="4">
    <location>
        <begin position="73"/>
        <end position="378"/>
    </location>
</feature>
<evidence type="ECO:0000259" key="4">
    <source>
        <dbReference type="Pfam" id="PF00291"/>
    </source>
</evidence>
<comment type="cofactor">
    <cofactor evidence="1">
        <name>pyridoxal 5'-phosphate</name>
        <dbReference type="ChEBI" id="CHEBI:597326"/>
    </cofactor>
</comment>
<comment type="caution">
    <text evidence="5">The sequence shown here is derived from an EMBL/GenBank/DDBJ whole genome shotgun (WGS) entry which is preliminary data.</text>
</comment>
<reference evidence="5" key="1">
    <citation type="submission" date="2020-12" db="EMBL/GenBank/DDBJ databases">
        <title>Bacterial taxonomy.</title>
        <authorList>
            <person name="Pan X."/>
        </authorList>
    </citation>
    <scope>NUCLEOTIDE SEQUENCE</scope>
    <source>
        <strain evidence="5">B2012</strain>
    </source>
</reference>
<sequence length="416" mass="42687">MATVVGFDCLRCGARYGLDAYAQDCPRCHAEAPSNLVVAYAEDPAAALRRPTGNGGGLWRYGDVLPVAPADAVSLAEGSTPLVALERIAAATGVATLLGKDETRNPTGSFKDRLAAIAVAYARSIGAPAIVSSSTGNAGAAVAAYAARAGLPAIVFTAEGAVGPLLTQMKAYGAKVVAVPTKAGRWPLMRYGVERFGFFPTSPFFAPVVGSNPVGIEGYKTLAYEVVEQLDWQVPDVCVLPVCYGDALIGMWRGFLDLKAAGWIDRLPRMMAAEIYGSLGAALASGSDALPDMPQTHATVAKSTTATQSTYQALHALRASGGTAVSVGNDDIMDWQARLASAEGLYVEPAAAGSIAAVAALRRAGAIGDGERVVALLTAGGLKDPDATAARQGEVIPVPLEPEAAFAKLAEAGVLP</sequence>
<evidence type="ECO:0000256" key="2">
    <source>
        <dbReference type="ARBA" id="ARBA00022898"/>
    </source>
</evidence>
<proteinExistence type="predicted"/>
<evidence type="ECO:0000256" key="3">
    <source>
        <dbReference type="ARBA" id="ARBA00023239"/>
    </source>
</evidence>
<dbReference type="GO" id="GO:0009097">
    <property type="term" value="P:isoleucine biosynthetic process"/>
    <property type="evidence" value="ECO:0007669"/>
    <property type="project" value="TreeGrafter"/>
</dbReference>
<dbReference type="GO" id="GO:0006567">
    <property type="term" value="P:L-threonine catabolic process"/>
    <property type="evidence" value="ECO:0007669"/>
    <property type="project" value="TreeGrafter"/>
</dbReference>
<dbReference type="RefSeq" id="WP_198882538.1">
    <property type="nucleotide sequence ID" value="NZ_JAEKJA010000010.1"/>
</dbReference>
<gene>
    <name evidence="5" type="ORF">JCR33_13105</name>
</gene>
<dbReference type="GO" id="GO:0004794">
    <property type="term" value="F:threonine deaminase activity"/>
    <property type="evidence" value="ECO:0007669"/>
    <property type="project" value="TreeGrafter"/>
</dbReference>
<accession>A0A934MDQ7</accession>
<dbReference type="EMBL" id="JAEKJA010000010">
    <property type="protein sequence ID" value="MBJ3776637.1"/>
    <property type="molecule type" value="Genomic_DNA"/>
</dbReference>
<dbReference type="PANTHER" id="PTHR48078:SF6">
    <property type="entry name" value="L-THREONINE DEHYDRATASE CATABOLIC TDCB"/>
    <property type="match status" value="1"/>
</dbReference>
<dbReference type="Pfam" id="PF00291">
    <property type="entry name" value="PALP"/>
    <property type="match status" value="1"/>
</dbReference>
<dbReference type="SUPFAM" id="SSF53686">
    <property type="entry name" value="Tryptophan synthase beta subunit-like PLP-dependent enzymes"/>
    <property type="match status" value="1"/>
</dbReference>
<dbReference type="PANTHER" id="PTHR48078">
    <property type="entry name" value="THREONINE DEHYDRATASE, MITOCHONDRIAL-RELATED"/>
    <property type="match status" value="1"/>
</dbReference>
<dbReference type="AlphaFoldDB" id="A0A934MDQ7"/>
<dbReference type="InterPro" id="IPR036052">
    <property type="entry name" value="TrpB-like_PALP_sf"/>
</dbReference>
<protein>
    <submittedName>
        <fullName evidence="5">Pyridoxal-phosphate dependent enzyme</fullName>
    </submittedName>
</protein>
<dbReference type="InterPro" id="IPR050147">
    <property type="entry name" value="Ser/Thr_Dehydratase"/>
</dbReference>
<evidence type="ECO:0000256" key="1">
    <source>
        <dbReference type="ARBA" id="ARBA00001933"/>
    </source>
</evidence>
<dbReference type="InterPro" id="IPR001926">
    <property type="entry name" value="TrpB-like_PALP"/>
</dbReference>
<keyword evidence="6" id="KW-1185">Reference proteome</keyword>
<dbReference type="Gene3D" id="3.40.50.1100">
    <property type="match status" value="2"/>
</dbReference>
<keyword evidence="2" id="KW-0663">Pyridoxal phosphate</keyword>
<organism evidence="5 6">
    <name type="scientific">Acuticoccus mangrovi</name>
    <dbReference type="NCBI Taxonomy" id="2796142"/>
    <lineage>
        <taxon>Bacteria</taxon>
        <taxon>Pseudomonadati</taxon>
        <taxon>Pseudomonadota</taxon>
        <taxon>Alphaproteobacteria</taxon>
        <taxon>Hyphomicrobiales</taxon>
        <taxon>Amorphaceae</taxon>
        <taxon>Acuticoccus</taxon>
    </lineage>
</organism>